<reference evidence="1 2" key="1">
    <citation type="submission" date="2021-06" db="EMBL/GenBank/DDBJ databases">
        <authorList>
            <person name="Kallberg Y."/>
            <person name="Tangrot J."/>
            <person name="Rosling A."/>
        </authorList>
    </citation>
    <scope>NUCLEOTIDE SEQUENCE [LARGE SCALE GENOMIC DNA]</scope>
    <source>
        <strain evidence="1 2">120-4 pot B 10/14</strain>
    </source>
</reference>
<dbReference type="Proteomes" id="UP000789901">
    <property type="component" value="Unassembled WGS sequence"/>
</dbReference>
<organism evidence="1 2">
    <name type="scientific">Gigaspora margarita</name>
    <dbReference type="NCBI Taxonomy" id="4874"/>
    <lineage>
        <taxon>Eukaryota</taxon>
        <taxon>Fungi</taxon>
        <taxon>Fungi incertae sedis</taxon>
        <taxon>Mucoromycota</taxon>
        <taxon>Glomeromycotina</taxon>
        <taxon>Glomeromycetes</taxon>
        <taxon>Diversisporales</taxon>
        <taxon>Gigasporaceae</taxon>
        <taxon>Gigaspora</taxon>
    </lineage>
</organism>
<evidence type="ECO:0000313" key="2">
    <source>
        <dbReference type="Proteomes" id="UP000789901"/>
    </source>
</evidence>
<proteinExistence type="predicted"/>
<dbReference type="EMBL" id="CAJVQB010019255">
    <property type="protein sequence ID" value="CAG8790509.1"/>
    <property type="molecule type" value="Genomic_DNA"/>
</dbReference>
<protein>
    <submittedName>
        <fullName evidence="1">31839_t:CDS:1</fullName>
    </submittedName>
</protein>
<accession>A0ABN7VQZ2</accession>
<evidence type="ECO:0000313" key="1">
    <source>
        <dbReference type="EMBL" id="CAG8790509.1"/>
    </source>
</evidence>
<sequence length="524" mass="61316">MAQVNQNIYKYETNTYPQNPVIIYKSPHQTLIYKIISEGKYPPESKLLYTKKPKSYKIPNQYIVQTSYGKKRNQKTVTCLISYCGEKAKFRVVYGDKSADYVESKEILLFGLQLQQIKDIQEMKQVNRSLKPYSLLSEPGQCNRSKKGATVFYQAAQEQIKTVFHNDDIVTLNEINFTINGHSYSFTYNKINSNTEELRLLAVVRAMDIGKISRSAYRTIVNLSQSLPREWAVSEAKKKLMYNMANQIKTTLFDLSSMLLNDSTESIDNKEIHFNDQNIVETVIKSVGKGAQKIFTYPDYHYTLILYPEAEKYKSLEIALALLILDLEEIKNGFCNCKKDENGNFEKDWRISKNIDIVNQNYINMNGHIKKPIFSMILLHNWIIDELYLLLHVWDRLWSLVIAELKATKSFDSNYFVIIEKMKRIKVHFEFWREEGTTNWKHTSLMGDDKLKVLYNFDFTKILPNNRAILVRNLWNNFAQLYEDIKNPKITDDQFKAKAITWLKLFLTKSKGNFNSKIFVKGLY</sequence>
<name>A0ABN7VQZ2_GIGMA</name>
<keyword evidence="2" id="KW-1185">Reference proteome</keyword>
<comment type="caution">
    <text evidence="1">The sequence shown here is derived from an EMBL/GenBank/DDBJ whole genome shotgun (WGS) entry which is preliminary data.</text>
</comment>
<gene>
    <name evidence="1" type="ORF">GMARGA_LOCUS21154</name>
</gene>